<sequence length="90" mass="9825">MVLAVTSLAVVPASAATRQHHSKPCKSCIYRPKRNLKDTERSIRIVADFVFQTEDNLIPPPHRLGRAGGEGGASETEHPARALSFFNADN</sequence>
<dbReference type="Proteomes" id="UP000837857">
    <property type="component" value="Chromosome 11"/>
</dbReference>
<evidence type="ECO:0000313" key="4">
    <source>
        <dbReference type="Proteomes" id="UP000837857"/>
    </source>
</evidence>
<feature type="region of interest" description="Disordered" evidence="1">
    <location>
        <begin position="59"/>
        <end position="90"/>
    </location>
</feature>
<evidence type="ECO:0000256" key="2">
    <source>
        <dbReference type="SAM" id="SignalP"/>
    </source>
</evidence>
<feature type="non-terminal residue" evidence="3">
    <location>
        <position position="1"/>
    </location>
</feature>
<dbReference type="EMBL" id="OW152823">
    <property type="protein sequence ID" value="CAH2040011.1"/>
    <property type="molecule type" value="Genomic_DNA"/>
</dbReference>
<gene>
    <name evidence="3" type="ORF">IPOD504_LOCUS2199</name>
</gene>
<accession>A0ABN8HR43</accession>
<proteinExistence type="predicted"/>
<keyword evidence="4" id="KW-1185">Reference proteome</keyword>
<name>A0ABN8HR43_9NEOP</name>
<feature type="signal peptide" evidence="2">
    <location>
        <begin position="1"/>
        <end position="15"/>
    </location>
</feature>
<feature type="chain" id="PRO_5045901449" description="Secreted protein" evidence="2">
    <location>
        <begin position="16"/>
        <end position="90"/>
    </location>
</feature>
<evidence type="ECO:0000256" key="1">
    <source>
        <dbReference type="SAM" id="MobiDB-lite"/>
    </source>
</evidence>
<protein>
    <recommendedName>
        <fullName evidence="5">Secreted protein</fullName>
    </recommendedName>
</protein>
<evidence type="ECO:0000313" key="3">
    <source>
        <dbReference type="EMBL" id="CAH2040011.1"/>
    </source>
</evidence>
<reference evidence="3" key="1">
    <citation type="submission" date="2022-03" db="EMBL/GenBank/DDBJ databases">
        <authorList>
            <person name="Martin H S."/>
        </authorList>
    </citation>
    <scope>NUCLEOTIDE SEQUENCE</scope>
</reference>
<keyword evidence="2" id="KW-0732">Signal</keyword>
<organism evidence="3 4">
    <name type="scientific">Iphiclides podalirius</name>
    <name type="common">scarce swallowtail</name>
    <dbReference type="NCBI Taxonomy" id="110791"/>
    <lineage>
        <taxon>Eukaryota</taxon>
        <taxon>Metazoa</taxon>
        <taxon>Ecdysozoa</taxon>
        <taxon>Arthropoda</taxon>
        <taxon>Hexapoda</taxon>
        <taxon>Insecta</taxon>
        <taxon>Pterygota</taxon>
        <taxon>Neoptera</taxon>
        <taxon>Endopterygota</taxon>
        <taxon>Lepidoptera</taxon>
        <taxon>Glossata</taxon>
        <taxon>Ditrysia</taxon>
        <taxon>Papilionoidea</taxon>
        <taxon>Papilionidae</taxon>
        <taxon>Papilioninae</taxon>
        <taxon>Iphiclides</taxon>
    </lineage>
</organism>
<evidence type="ECO:0008006" key="5">
    <source>
        <dbReference type="Google" id="ProtNLM"/>
    </source>
</evidence>